<proteinExistence type="predicted"/>
<name>A0A0B1Q2N9_9HYPH</name>
<comment type="caution">
    <text evidence="1">The sequence shown here is derived from an EMBL/GenBank/DDBJ whole genome shotgun (WGS) entry which is preliminary data.</text>
</comment>
<organism evidence="1 2">
    <name type="scientific">Aureimonas altamirensis</name>
    <dbReference type="NCBI Taxonomy" id="370622"/>
    <lineage>
        <taxon>Bacteria</taxon>
        <taxon>Pseudomonadati</taxon>
        <taxon>Pseudomonadota</taxon>
        <taxon>Alphaproteobacteria</taxon>
        <taxon>Hyphomicrobiales</taxon>
        <taxon>Aurantimonadaceae</taxon>
        <taxon>Aureimonas</taxon>
    </lineage>
</organism>
<dbReference type="Proteomes" id="UP000030826">
    <property type="component" value="Unassembled WGS sequence"/>
</dbReference>
<accession>A0A0B1Q2N9</accession>
<protein>
    <submittedName>
        <fullName evidence="1">Uncharacterized protein</fullName>
    </submittedName>
</protein>
<evidence type="ECO:0000313" key="1">
    <source>
        <dbReference type="EMBL" id="KHJ53115.1"/>
    </source>
</evidence>
<sequence>MPEGESGSRQGEGLVAPVLFCSGHRRRGYFFLAGWVLEVPPLRLGAAAMTFSFTFFGLRASLEPRDFSPIGRSFRKWSLILAQMLQAALMKSYRRTERRLSDVPPSVVEGAASSSLLPGRAGHLIMGVGAPVRRQRRAGFLQSLP</sequence>
<evidence type="ECO:0000313" key="2">
    <source>
        <dbReference type="Proteomes" id="UP000030826"/>
    </source>
</evidence>
<dbReference type="AlphaFoldDB" id="A0A0B1Q2N9"/>
<gene>
    <name evidence="1" type="ORF">LA66_19050</name>
</gene>
<dbReference type="EMBL" id="JRFJ01000007">
    <property type="protein sequence ID" value="KHJ53115.1"/>
    <property type="molecule type" value="Genomic_DNA"/>
</dbReference>
<reference evidence="1 2" key="1">
    <citation type="submission" date="2014-09" db="EMBL/GenBank/DDBJ databases">
        <title>Isolation and characterization of Aurantimonas altamirensis ON-56566 from clinical sample following a dog bite.</title>
        <authorList>
            <person name="Eshaghi A."/>
            <person name="Li A."/>
            <person name="Shahinas D."/>
            <person name="Bahn P."/>
            <person name="Kus J.V."/>
            <person name="Patel S.N."/>
        </authorList>
    </citation>
    <scope>NUCLEOTIDE SEQUENCE [LARGE SCALE GENOMIC DNA]</scope>
    <source>
        <strain evidence="1 2">ON-56566</strain>
    </source>
</reference>